<reference evidence="1" key="1">
    <citation type="submission" date="2018-02" db="EMBL/GenBank/DDBJ databases">
        <title>Rhizophora mucronata_Transcriptome.</title>
        <authorList>
            <person name="Meera S.P."/>
            <person name="Sreeshan A."/>
            <person name="Augustine A."/>
        </authorList>
    </citation>
    <scope>NUCLEOTIDE SEQUENCE</scope>
    <source>
        <tissue evidence="1">Leaf</tissue>
    </source>
</reference>
<name>A0A2P2M9L3_RHIMU</name>
<sequence>MRCGSEMDDFRSIPSNLFASREDSQSLSQLVQTKRKTLTKVASKLSARWIQYNINNVVVVVVARVLFARQVRFEE</sequence>
<evidence type="ECO:0000313" key="1">
    <source>
        <dbReference type="EMBL" id="MBX26910.1"/>
    </source>
</evidence>
<dbReference type="EMBL" id="GGEC01046426">
    <property type="protein sequence ID" value="MBX26910.1"/>
    <property type="molecule type" value="Transcribed_RNA"/>
</dbReference>
<accession>A0A2P2M9L3</accession>
<organism evidence="1">
    <name type="scientific">Rhizophora mucronata</name>
    <name type="common">Asiatic mangrove</name>
    <dbReference type="NCBI Taxonomy" id="61149"/>
    <lineage>
        <taxon>Eukaryota</taxon>
        <taxon>Viridiplantae</taxon>
        <taxon>Streptophyta</taxon>
        <taxon>Embryophyta</taxon>
        <taxon>Tracheophyta</taxon>
        <taxon>Spermatophyta</taxon>
        <taxon>Magnoliopsida</taxon>
        <taxon>eudicotyledons</taxon>
        <taxon>Gunneridae</taxon>
        <taxon>Pentapetalae</taxon>
        <taxon>rosids</taxon>
        <taxon>fabids</taxon>
        <taxon>Malpighiales</taxon>
        <taxon>Rhizophoraceae</taxon>
        <taxon>Rhizophora</taxon>
    </lineage>
</organism>
<protein>
    <submittedName>
        <fullName evidence="1">Uncharacterized protein</fullName>
    </submittedName>
</protein>
<dbReference type="AlphaFoldDB" id="A0A2P2M9L3"/>
<proteinExistence type="predicted"/>